<organism evidence="2 3">
    <name type="scientific">Neolentinus lepideus HHB14362 ss-1</name>
    <dbReference type="NCBI Taxonomy" id="1314782"/>
    <lineage>
        <taxon>Eukaryota</taxon>
        <taxon>Fungi</taxon>
        <taxon>Dikarya</taxon>
        <taxon>Basidiomycota</taxon>
        <taxon>Agaricomycotina</taxon>
        <taxon>Agaricomycetes</taxon>
        <taxon>Gloeophyllales</taxon>
        <taxon>Gloeophyllaceae</taxon>
        <taxon>Neolentinus</taxon>
    </lineage>
</organism>
<sequence length="486" mass="52720">MPAILLQNGLLATFTEHDDPLSIPEARQVDLLIEGDRITAVADPNSVQPPEGALIIDCADKWIAPGFVDTHRHVWMSLSPHQEDWTLAEYMAKAPFTTTALTTADDIYVGQLAGCLQALNGGITTLVDHFHAANSPAHIEKAIQATVESGVRSMLCLSRQSTPTSISPFRFDNEPNVSKMQMEMLRTLAEKDHGRLCPDGRVTLGLAYDVQGYNPDEDKRVLSLVRELGITPITMHYVGGPQGASTGYKVRQWSDAGLLQGDCIFSHGSGLGHRNPDLKEWQLLKDSGASIAATPEDELGMGHGDPIVYECVRRGVKVGLGIDCALVVSTEMFPAMHFVLQTERGRIHRELSSRGKGIAYNNIRAASAFRLATLGGAEAAHVSSKIGSLEVGKLADIVIYDAASINLGGCSDPFRGITLHATGADVETVIVNGEIVKKDGKLVRKEWKEVAKQLKRHQKLLGEKLAGIDLEEQYKAAMPILRLAVE</sequence>
<dbReference type="PANTHER" id="PTHR43794:SF5">
    <property type="entry name" value="CHLOROHYDROLASE FAMILY PROTEIN"/>
    <property type="match status" value="1"/>
</dbReference>
<dbReference type="InterPro" id="IPR050287">
    <property type="entry name" value="MTA/SAH_deaminase"/>
</dbReference>
<dbReference type="Gene3D" id="3.20.20.140">
    <property type="entry name" value="Metal-dependent hydrolases"/>
    <property type="match status" value="1"/>
</dbReference>
<dbReference type="Gene3D" id="2.30.40.10">
    <property type="entry name" value="Urease, subunit C, domain 1"/>
    <property type="match status" value="1"/>
</dbReference>
<evidence type="ECO:0000313" key="3">
    <source>
        <dbReference type="Proteomes" id="UP000076761"/>
    </source>
</evidence>
<dbReference type="SUPFAM" id="SSF51556">
    <property type="entry name" value="Metallo-dependent hydrolases"/>
    <property type="match status" value="1"/>
</dbReference>
<evidence type="ECO:0000313" key="2">
    <source>
        <dbReference type="EMBL" id="KZT22043.1"/>
    </source>
</evidence>
<dbReference type="STRING" id="1314782.A0A165Q7R1"/>
<dbReference type="InParanoid" id="A0A165Q7R1"/>
<dbReference type="PANTHER" id="PTHR43794">
    <property type="entry name" value="AMINOHYDROLASE SSNA-RELATED"/>
    <property type="match status" value="1"/>
</dbReference>
<dbReference type="InterPro" id="IPR032466">
    <property type="entry name" value="Metal_Hydrolase"/>
</dbReference>
<keyword evidence="3" id="KW-1185">Reference proteome</keyword>
<dbReference type="AlphaFoldDB" id="A0A165Q7R1"/>
<evidence type="ECO:0000259" key="1">
    <source>
        <dbReference type="Pfam" id="PF01979"/>
    </source>
</evidence>
<dbReference type="EMBL" id="KV425600">
    <property type="protein sequence ID" value="KZT22043.1"/>
    <property type="molecule type" value="Genomic_DNA"/>
</dbReference>
<dbReference type="Proteomes" id="UP000076761">
    <property type="component" value="Unassembled WGS sequence"/>
</dbReference>
<feature type="domain" description="Amidohydrolase-related" evidence="1">
    <location>
        <begin position="63"/>
        <end position="436"/>
    </location>
</feature>
<dbReference type="SUPFAM" id="SSF51338">
    <property type="entry name" value="Composite domain of metallo-dependent hydrolases"/>
    <property type="match status" value="1"/>
</dbReference>
<proteinExistence type="predicted"/>
<name>A0A165Q7R1_9AGAM</name>
<dbReference type="InterPro" id="IPR011059">
    <property type="entry name" value="Metal-dep_hydrolase_composite"/>
</dbReference>
<reference evidence="2 3" key="1">
    <citation type="journal article" date="2016" name="Mol. Biol. Evol.">
        <title>Comparative Genomics of Early-Diverging Mushroom-Forming Fungi Provides Insights into the Origins of Lignocellulose Decay Capabilities.</title>
        <authorList>
            <person name="Nagy L.G."/>
            <person name="Riley R."/>
            <person name="Tritt A."/>
            <person name="Adam C."/>
            <person name="Daum C."/>
            <person name="Floudas D."/>
            <person name="Sun H."/>
            <person name="Yadav J.S."/>
            <person name="Pangilinan J."/>
            <person name="Larsson K.H."/>
            <person name="Matsuura K."/>
            <person name="Barry K."/>
            <person name="Labutti K."/>
            <person name="Kuo R."/>
            <person name="Ohm R.A."/>
            <person name="Bhattacharya S.S."/>
            <person name="Shirouzu T."/>
            <person name="Yoshinaga Y."/>
            <person name="Martin F.M."/>
            <person name="Grigoriev I.V."/>
            <person name="Hibbett D.S."/>
        </authorList>
    </citation>
    <scope>NUCLEOTIDE SEQUENCE [LARGE SCALE GENOMIC DNA]</scope>
    <source>
        <strain evidence="2 3">HHB14362 ss-1</strain>
    </source>
</reference>
<keyword evidence="2" id="KW-0378">Hydrolase</keyword>
<accession>A0A165Q7R1</accession>
<dbReference type="Pfam" id="PF01979">
    <property type="entry name" value="Amidohydro_1"/>
    <property type="match status" value="1"/>
</dbReference>
<dbReference type="GO" id="GO:0016810">
    <property type="term" value="F:hydrolase activity, acting on carbon-nitrogen (but not peptide) bonds"/>
    <property type="evidence" value="ECO:0007669"/>
    <property type="project" value="InterPro"/>
</dbReference>
<protein>
    <submittedName>
        <fullName evidence="2">Metallo-dependent hydrolase</fullName>
    </submittedName>
</protein>
<gene>
    <name evidence="2" type="ORF">NEOLEDRAFT_1120337</name>
</gene>
<dbReference type="OrthoDB" id="194468at2759"/>
<dbReference type="InterPro" id="IPR006680">
    <property type="entry name" value="Amidohydro-rel"/>
</dbReference>